<feature type="compositionally biased region" description="Basic and acidic residues" evidence="1">
    <location>
        <begin position="33"/>
        <end position="44"/>
    </location>
</feature>
<evidence type="ECO:0000313" key="4">
    <source>
        <dbReference type="Proteomes" id="UP000075411"/>
    </source>
</evidence>
<feature type="chain" id="PRO_5007556250" description="SH3 domain-containing protein" evidence="2">
    <location>
        <begin position="24"/>
        <end position="158"/>
    </location>
</feature>
<dbReference type="AlphaFoldDB" id="A0A149U412"/>
<accession>A0A149U412</accession>
<feature type="signal peptide" evidence="2">
    <location>
        <begin position="1"/>
        <end position="23"/>
    </location>
</feature>
<comment type="caution">
    <text evidence="3">The sequence shown here is derived from an EMBL/GenBank/DDBJ whole genome shotgun (WGS) entry which is preliminary data.</text>
</comment>
<evidence type="ECO:0008006" key="5">
    <source>
        <dbReference type="Google" id="ProtNLM"/>
    </source>
</evidence>
<gene>
    <name evidence="3" type="ORF">AD947_02835</name>
</gene>
<sequence length="158" mass="17315">MFRFAWPPLAAALIALVPPCAHAQHLSAEQLDRLSQERQKEVGPRDWGPPPSGQGGGVQETRPVPTPVRCMSPREDFEPLYAEPRASSRQIGTAAPQIAVTDEVRDGWRKVLRRGTVYAWIPQSDVVPYRPLVAGSRTRCEVAGEAADGMVLFTHPAP</sequence>
<proteinExistence type="predicted"/>
<keyword evidence="2" id="KW-0732">Signal</keyword>
<evidence type="ECO:0000256" key="1">
    <source>
        <dbReference type="SAM" id="MobiDB-lite"/>
    </source>
</evidence>
<name>A0A149U412_9PROT</name>
<organism evidence="3 4">
    <name type="scientific">Acetobacter tropicalis</name>
    <dbReference type="NCBI Taxonomy" id="104102"/>
    <lineage>
        <taxon>Bacteria</taxon>
        <taxon>Pseudomonadati</taxon>
        <taxon>Pseudomonadota</taxon>
        <taxon>Alphaproteobacteria</taxon>
        <taxon>Acetobacterales</taxon>
        <taxon>Acetobacteraceae</taxon>
        <taxon>Acetobacter</taxon>
    </lineage>
</organism>
<reference evidence="3 4" key="1">
    <citation type="submission" date="2015-06" db="EMBL/GenBank/DDBJ databases">
        <title>Improved classification and identification of acetic acid bacteria using matrix-assisted laser desorption/ionization time-of-flight mass spectrometry; Gluconobacter nephelii and Gluconobacter uchimurae are later heterotypic synonyms of Gluconobacter japonicus and Gluconobacter oxydans, respectively.</title>
        <authorList>
            <person name="Li L."/>
            <person name="Cleenwerck I."/>
            <person name="De Vuyst L."/>
            <person name="Vandamme P."/>
        </authorList>
    </citation>
    <scope>NUCLEOTIDE SEQUENCE [LARGE SCALE GENOMIC DNA]</scope>
    <source>
        <strain evidence="3 4">LMG 1663</strain>
    </source>
</reference>
<dbReference type="Proteomes" id="UP000075411">
    <property type="component" value="Unassembled WGS sequence"/>
</dbReference>
<evidence type="ECO:0000256" key="2">
    <source>
        <dbReference type="SAM" id="SignalP"/>
    </source>
</evidence>
<dbReference type="PATRIC" id="fig|104102.12.peg.1981"/>
<protein>
    <recommendedName>
        <fullName evidence="5">SH3 domain-containing protein</fullName>
    </recommendedName>
</protein>
<dbReference type="OrthoDB" id="7219051at2"/>
<evidence type="ECO:0000313" key="3">
    <source>
        <dbReference type="EMBL" id="KXV60097.1"/>
    </source>
</evidence>
<dbReference type="EMBL" id="LHZT01000096">
    <property type="protein sequence ID" value="KXV60097.1"/>
    <property type="molecule type" value="Genomic_DNA"/>
</dbReference>
<dbReference type="RefSeq" id="WP_061487427.1">
    <property type="nucleotide sequence ID" value="NZ_LHZT01000096.1"/>
</dbReference>
<feature type="region of interest" description="Disordered" evidence="1">
    <location>
        <begin position="33"/>
        <end position="70"/>
    </location>
</feature>